<accession>A0ABU4RSN8</accession>
<comment type="similarity">
    <text evidence="5">Belongs to the Omp25/RopB family.</text>
</comment>
<dbReference type="InterPro" id="IPR011250">
    <property type="entry name" value="OMP/PagP_B-barrel"/>
</dbReference>
<feature type="chain" id="PRO_5047259070" evidence="6">
    <location>
        <begin position="24"/>
        <end position="424"/>
    </location>
</feature>
<dbReference type="EMBL" id="JAXAFJ010000015">
    <property type="protein sequence ID" value="MDX6807641.1"/>
    <property type="molecule type" value="Genomic_DNA"/>
</dbReference>
<keyword evidence="3" id="KW-0472">Membrane</keyword>
<evidence type="ECO:0000259" key="7">
    <source>
        <dbReference type="Pfam" id="PF13505"/>
    </source>
</evidence>
<dbReference type="PANTHER" id="PTHR34001:SF3">
    <property type="entry name" value="BLL7405 PROTEIN"/>
    <property type="match status" value="1"/>
</dbReference>
<dbReference type="Proteomes" id="UP001274321">
    <property type="component" value="Unassembled WGS sequence"/>
</dbReference>
<comment type="subcellular location">
    <subcellularLocation>
        <location evidence="1">Cell outer membrane</location>
    </subcellularLocation>
</comment>
<evidence type="ECO:0000256" key="4">
    <source>
        <dbReference type="ARBA" id="ARBA00023237"/>
    </source>
</evidence>
<feature type="signal peptide" evidence="6">
    <location>
        <begin position="1"/>
        <end position="23"/>
    </location>
</feature>
<sequence>MARLPLHLLLLGATAIVPFAAHAADVPLPEASLVAVEREAGWSGFYAGTLIGFGWADFDTGSASGDVDGQTAGGLIGHNWQSGRVVYGIEGDLTLHELRGGVDGDAGTPATQVDTLYSARLRARLGYDLGWALPFVAAGGVMNESYIHADADGFDGDNQRLFGWTAGAGVDFKVNLPVVGSLLGPMVLRAEYVYEDFGEEGFDVGPGIEAGQSTHFVRGAVIWRPGEERTATAFAALEGPVDWSGAYAGLMIGYGAMNLETSGLGTSGDIDADGVAGGIYSGRNFAFGHWVVGYEASLLLANFEGSGTQPGAGDVDLRGNIAADARLRLGYSMDRFLPFIAAGAAWTRSEQVATDLDQQRGRVPAELWTVGAGLDYRMTENVSLRGEYVYARSFSSQTTDFGGVDTDQDVDLHEVRFGAAYHFN</sequence>
<keyword evidence="9" id="KW-1185">Reference proteome</keyword>
<reference evidence="8 9" key="1">
    <citation type="submission" date="2023-11" db="EMBL/GenBank/DDBJ databases">
        <authorList>
            <person name="Bao R."/>
        </authorList>
    </citation>
    <scope>NUCLEOTIDE SEQUENCE [LARGE SCALE GENOMIC DNA]</scope>
    <source>
        <strain evidence="8 9">PJ23</strain>
    </source>
</reference>
<dbReference type="RefSeq" id="WP_319845787.1">
    <property type="nucleotide sequence ID" value="NZ_JAXAFJ010000015.1"/>
</dbReference>
<proteinExistence type="inferred from homology"/>
<dbReference type="InterPro" id="IPR027385">
    <property type="entry name" value="Beta-barrel_OMP"/>
</dbReference>
<name>A0ABU4RSN8_9HYPH</name>
<comment type="caution">
    <text evidence="8">The sequence shown here is derived from an EMBL/GenBank/DDBJ whole genome shotgun (WGS) entry which is preliminary data.</text>
</comment>
<dbReference type="InterPro" id="IPR051692">
    <property type="entry name" value="OMP-like"/>
</dbReference>
<gene>
    <name evidence="8" type="ORF">SCD90_16390</name>
</gene>
<evidence type="ECO:0000256" key="3">
    <source>
        <dbReference type="ARBA" id="ARBA00023136"/>
    </source>
</evidence>
<protein>
    <submittedName>
        <fullName evidence="8">Outer membrane beta-barrel protein</fullName>
    </submittedName>
</protein>
<evidence type="ECO:0000256" key="5">
    <source>
        <dbReference type="ARBA" id="ARBA00038306"/>
    </source>
</evidence>
<evidence type="ECO:0000256" key="1">
    <source>
        <dbReference type="ARBA" id="ARBA00004442"/>
    </source>
</evidence>
<dbReference type="SUPFAM" id="SSF56925">
    <property type="entry name" value="OMPA-like"/>
    <property type="match status" value="2"/>
</dbReference>
<evidence type="ECO:0000313" key="8">
    <source>
        <dbReference type="EMBL" id="MDX6807641.1"/>
    </source>
</evidence>
<dbReference type="NCBIfam" id="TIGR01414">
    <property type="entry name" value="autotrans_barl"/>
    <property type="match status" value="1"/>
</dbReference>
<evidence type="ECO:0000256" key="6">
    <source>
        <dbReference type="SAM" id="SignalP"/>
    </source>
</evidence>
<feature type="domain" description="Outer membrane protein beta-barrel" evidence="7">
    <location>
        <begin position="241"/>
        <end position="423"/>
    </location>
</feature>
<keyword evidence="4" id="KW-0998">Cell outer membrane</keyword>
<dbReference type="PANTHER" id="PTHR34001">
    <property type="entry name" value="BLL7405 PROTEIN"/>
    <property type="match status" value="1"/>
</dbReference>
<dbReference type="Pfam" id="PF13505">
    <property type="entry name" value="OMP_b-brl"/>
    <property type="match status" value="1"/>
</dbReference>
<dbReference type="InterPro" id="IPR006315">
    <property type="entry name" value="OM_autotransptr_brl_dom"/>
</dbReference>
<evidence type="ECO:0000256" key="2">
    <source>
        <dbReference type="ARBA" id="ARBA00022729"/>
    </source>
</evidence>
<keyword evidence="2 6" id="KW-0732">Signal</keyword>
<evidence type="ECO:0000313" key="9">
    <source>
        <dbReference type="Proteomes" id="UP001274321"/>
    </source>
</evidence>
<organism evidence="8 9">
    <name type="scientific">Terrihabitans rhizophilus</name>
    <dbReference type="NCBI Taxonomy" id="3092662"/>
    <lineage>
        <taxon>Bacteria</taxon>
        <taxon>Pseudomonadati</taxon>
        <taxon>Pseudomonadota</taxon>
        <taxon>Alphaproteobacteria</taxon>
        <taxon>Hyphomicrobiales</taxon>
        <taxon>Terrihabitans</taxon>
    </lineage>
</organism>
<dbReference type="Gene3D" id="2.40.160.20">
    <property type="match status" value="2"/>
</dbReference>